<dbReference type="EMBL" id="JAUKUD010000001">
    <property type="protein sequence ID" value="KAK0753710.1"/>
    <property type="molecule type" value="Genomic_DNA"/>
</dbReference>
<proteinExistence type="predicted"/>
<organism evidence="3 4">
    <name type="scientific">Schizothecium vesticola</name>
    <dbReference type="NCBI Taxonomy" id="314040"/>
    <lineage>
        <taxon>Eukaryota</taxon>
        <taxon>Fungi</taxon>
        <taxon>Dikarya</taxon>
        <taxon>Ascomycota</taxon>
        <taxon>Pezizomycotina</taxon>
        <taxon>Sordariomycetes</taxon>
        <taxon>Sordariomycetidae</taxon>
        <taxon>Sordariales</taxon>
        <taxon>Schizotheciaceae</taxon>
        <taxon>Schizothecium</taxon>
    </lineage>
</organism>
<sequence length="1241" mass="140117">MKRHASARRDLVQVNELCPRRPFVELTVPEDALLVTAVGFKTLCRDEALDPHWKGSESFAWFEVAIRRPLGRSDVPTIKIHYTDAGNERFTRGATQWNARDSGPRIRVWLGGVRPGDIIQLVPRALFGWVNHVLEGSIEIEYQPRPVDAPMPALDVFGTGHVYQPLQHRQIRVLVVKPGAPEADLQASFEYISIDDMLDDKTGYHALSYYWGAPSETAPILIEAGEVIDRVGISQTLNRAIRRLRDPQEPLRIWIDALCINQNDLEERAQQVSMMGSVYTHAKRVHVWLDDDILGLDTAFRLIRDVHNCHRRICAGGSQCQCSRTKHSLSSAQLDEICKTEGAAFGFTREIFQEYQKTNLLDLEAEEAAGGKGDAYFVHFTQYFFHHPWFQRVWVIQEAILSPSTVLYSAGESILWEELLMVNDIITSPEYAAGERNGVQSRNAIPAIWSSLHRVYGKIYTDGKPRKQHMLPILDVFLKGLESKATDPRDKLFALLPFGHETHVADEIPPLLQPNYNKPVEIVMADFTRWWILEHRSLDILSSIHCQPTRAWRRTLGDQDPRLAMPTPSRLTWTVSTEGQSQFLPMTLLEHFPSVLQIGTDADALDADLVRSWGNPLELALRGRKIGWILALDHPPKELVYPYDYDSDKLLPVVFRSMFDPWDEMGVWLLNGINFFDPFDDAAGRADSLRRHVAAHFDLIPAPIQHALQPAADGGLGYDRHETEDLPACLERCFFILDDGRYGLCPWTAREGDVVAWLHGSKVLFLLRPVRKGEEEKRYQLVGECFVEDVNSLDMGDGTHEPEMFVLVQGGSSAGGEKPQQHQGPLSPPPASLRPLKTGPRTSFHLPSPSLPVPATNNTQWMLSKAGALPASPPRTPLATRKSEPRRPPPPHECSHCERFAVIVRDDMRWAYSRSRRVWRHSLGKVLLDHIRPAAAAKCPLFTWLWQKVQASGTPKFRVAMTSVVFKMYIGDTKNDFLNIMDNLHTLTVMFETDNYAWPPGAFELVSRYASNGPSADHAISRCILGDVSSPRSLLQVRERLAYCLQYHGDCRLLGISEAGVRPLRLLKLGLASSSDPQNPSPPNNLGYISLIQSDPNDTQPYTTLSYVWGEDQSSKTTKPTSPGTRPASCCTATYGAVSLGDLRRRFRDVKAQARWDANVAPTMDRPSPFSEILHTRVRMESPDASFATMQRLIALHAWDGIVHDYVRRRLSKPEDCLRAKVLPPPEETDLFHEAFHSRWQ</sequence>
<dbReference type="Proteomes" id="UP001172155">
    <property type="component" value="Unassembled WGS sequence"/>
</dbReference>
<comment type="caution">
    <text evidence="3">The sequence shown here is derived from an EMBL/GenBank/DDBJ whole genome shotgun (WGS) entry which is preliminary data.</text>
</comment>
<dbReference type="Pfam" id="PF06985">
    <property type="entry name" value="HET"/>
    <property type="match status" value="1"/>
</dbReference>
<dbReference type="PANTHER" id="PTHR24148">
    <property type="entry name" value="ANKYRIN REPEAT DOMAIN-CONTAINING PROTEIN 39 HOMOLOG-RELATED"/>
    <property type="match status" value="1"/>
</dbReference>
<reference evidence="3" key="1">
    <citation type="submission" date="2023-06" db="EMBL/GenBank/DDBJ databases">
        <title>Genome-scale phylogeny and comparative genomics of the fungal order Sordariales.</title>
        <authorList>
            <consortium name="Lawrence Berkeley National Laboratory"/>
            <person name="Hensen N."/>
            <person name="Bonometti L."/>
            <person name="Westerberg I."/>
            <person name="Brannstrom I.O."/>
            <person name="Guillou S."/>
            <person name="Cros-Aarteil S."/>
            <person name="Calhoun S."/>
            <person name="Haridas S."/>
            <person name="Kuo A."/>
            <person name="Mondo S."/>
            <person name="Pangilinan J."/>
            <person name="Riley R."/>
            <person name="LaButti K."/>
            <person name="Andreopoulos B."/>
            <person name="Lipzen A."/>
            <person name="Chen C."/>
            <person name="Yanf M."/>
            <person name="Daum C."/>
            <person name="Ng V."/>
            <person name="Clum A."/>
            <person name="Steindorff A."/>
            <person name="Ohm R."/>
            <person name="Martin F."/>
            <person name="Silar P."/>
            <person name="Natvig D."/>
            <person name="Lalanne C."/>
            <person name="Gautier V."/>
            <person name="Ament-velasquez S.L."/>
            <person name="Kruys A."/>
            <person name="Hutchinson M.I."/>
            <person name="Powell A.J."/>
            <person name="Barry K."/>
            <person name="Miller A.N."/>
            <person name="Grigoriev I.V."/>
            <person name="Debuchy R."/>
            <person name="Gladieux P."/>
            <person name="Thoren M.H."/>
            <person name="Johannesson H."/>
        </authorList>
    </citation>
    <scope>NUCLEOTIDE SEQUENCE</scope>
    <source>
        <strain evidence="3">SMH3187-1</strain>
    </source>
</reference>
<dbReference type="AlphaFoldDB" id="A0AA40F9Q1"/>
<accession>A0AA40F9Q1</accession>
<evidence type="ECO:0000256" key="1">
    <source>
        <dbReference type="SAM" id="MobiDB-lite"/>
    </source>
</evidence>
<protein>
    <submittedName>
        <fullName evidence="3">Heterokaryon incompatibility protein-domain-containing protein</fullName>
    </submittedName>
</protein>
<evidence type="ECO:0000259" key="2">
    <source>
        <dbReference type="Pfam" id="PF06985"/>
    </source>
</evidence>
<evidence type="ECO:0000313" key="3">
    <source>
        <dbReference type="EMBL" id="KAK0753710.1"/>
    </source>
</evidence>
<evidence type="ECO:0000313" key="4">
    <source>
        <dbReference type="Proteomes" id="UP001172155"/>
    </source>
</evidence>
<keyword evidence="4" id="KW-1185">Reference proteome</keyword>
<dbReference type="PANTHER" id="PTHR24148:SF64">
    <property type="entry name" value="HETEROKARYON INCOMPATIBILITY DOMAIN-CONTAINING PROTEIN"/>
    <property type="match status" value="1"/>
</dbReference>
<feature type="region of interest" description="Disordered" evidence="1">
    <location>
        <begin position="810"/>
        <end position="893"/>
    </location>
</feature>
<feature type="domain" description="Heterokaryon incompatibility" evidence="2">
    <location>
        <begin position="204"/>
        <end position="398"/>
    </location>
</feature>
<dbReference type="InterPro" id="IPR010730">
    <property type="entry name" value="HET"/>
</dbReference>
<gene>
    <name evidence="3" type="ORF">B0T18DRAFT_385712</name>
</gene>
<name>A0AA40F9Q1_9PEZI</name>
<dbReference type="InterPro" id="IPR052895">
    <property type="entry name" value="HetReg/Transcr_Mod"/>
</dbReference>